<keyword evidence="1" id="KW-0472">Membrane</keyword>
<keyword evidence="1" id="KW-0812">Transmembrane</keyword>
<feature type="transmembrane region" description="Helical" evidence="1">
    <location>
        <begin position="855"/>
        <end position="874"/>
    </location>
</feature>
<evidence type="ECO:0000256" key="2">
    <source>
        <dbReference type="SAM" id="SignalP"/>
    </source>
</evidence>
<name>A0A8S1PP16_PARPR</name>
<feature type="signal peptide" evidence="2">
    <location>
        <begin position="1"/>
        <end position="17"/>
    </location>
</feature>
<feature type="transmembrane region" description="Helical" evidence="1">
    <location>
        <begin position="915"/>
        <end position="937"/>
    </location>
</feature>
<dbReference type="OMA" id="FCMISVI"/>
<sequence>MNPLLTILSTLLINSLASVIIVYDQKNDTIQQTANTITFNITATFPTSSDIQVDVQLPKQIIGQENIVCGVTGLTNGACNLVYSKFIITFKSATPTFQIIFINVNNPITTFTDPVQLNASVISTKSVIFTEIVQLKFQFKNLPISINQPSITYISAPLIINIDGTSITYPTQSQLIITTNGIMDNQAKLSGIIFDSIKFQDNKIIITNAQLLSNAKSSITISKFMIKSNEPISYKIEILDSNNGYITMFSTSQVVQTINSNYDYTLSTENQVVGMATTIKVIICNLDEQSKFIFTSSLVKLNYVTSYESNCHNTLFQQFINPLSLSTISFDVQVTLNNYDSIKRSISYTPVKDIIQMTMSQNTTIMLNYALVILSLQLNQQFSNFYIELTNQYQTNSCKIQDVDCSQINNIYKSNLLEQKLNKVIIKLEILLPGCDSYQFQTKLIYQNQELATSNQVIPQLVKYKLASTLSTSSFNIGEESVFTINGLDSTQITKYYISTTLTDLKCQDCISVENQLQYGQVSNIQFSANNFQNVKPYTITIIAYKDQCLIAEQIFRQSAIPQLLQLSVITDNNYQQAQGNWQVTIAPDLQDKGILRTPFILPNNQENKINASSMYINQTQYSLNMTNQYFDKEQNYWEVGYYRDGYVYAYGNLTLPQLDIMEFKNLKITKQNTQINETDNITITFDTYFDIPVNGKLQLDIDNLLLSNITLNGEDINNQVIIPKGNQVLNFKVSFMNPISNYSEFFNLTSFNELGRILQKSNIKYAFNYGCSIEQCGVCNLTDCIACKSTFTLMNNTCQLICKENQIIVNNTCVNNQSNNNNSNNVNDTNNSNNNTINTNKTVNIVNQNGEDSFVFTPPIISPIVVFIFLFALSRKCWSSESETFIIFYSLASIMEHIIHIFLFIYFFVTLDLIYGFCMISVIVLHFSSQIYIVFMNLFKIDPEYIGIRQQSNWFKILHIISLTFCGRLLLLLISKFDQSYVWSTPWTFKISVLQRLSNYLKFQIIAQIGVLTLVILVILQKLFLLYIEILSFQIIQTVVTLYTFNHLRNQKNQEIRYTYV</sequence>
<organism evidence="3 4">
    <name type="scientific">Paramecium primaurelia</name>
    <dbReference type="NCBI Taxonomy" id="5886"/>
    <lineage>
        <taxon>Eukaryota</taxon>
        <taxon>Sar</taxon>
        <taxon>Alveolata</taxon>
        <taxon>Ciliophora</taxon>
        <taxon>Intramacronucleata</taxon>
        <taxon>Oligohymenophorea</taxon>
        <taxon>Peniculida</taxon>
        <taxon>Parameciidae</taxon>
        <taxon>Paramecium</taxon>
    </lineage>
</organism>
<keyword evidence="2" id="KW-0732">Signal</keyword>
<reference evidence="3" key="1">
    <citation type="submission" date="2021-01" db="EMBL/GenBank/DDBJ databases">
        <authorList>
            <consortium name="Genoscope - CEA"/>
            <person name="William W."/>
        </authorList>
    </citation>
    <scope>NUCLEOTIDE SEQUENCE</scope>
</reference>
<dbReference type="Proteomes" id="UP000688137">
    <property type="component" value="Unassembled WGS sequence"/>
</dbReference>
<gene>
    <name evidence="3" type="ORF">PPRIM_AZ9-3.1.T1250055</name>
</gene>
<dbReference type="EMBL" id="CAJJDM010000128">
    <property type="protein sequence ID" value="CAD8104761.1"/>
    <property type="molecule type" value="Genomic_DNA"/>
</dbReference>
<keyword evidence="4" id="KW-1185">Reference proteome</keyword>
<dbReference type="AlphaFoldDB" id="A0A8S1PP16"/>
<comment type="caution">
    <text evidence="3">The sequence shown here is derived from an EMBL/GenBank/DDBJ whole genome shotgun (WGS) entry which is preliminary data.</text>
</comment>
<evidence type="ECO:0000313" key="4">
    <source>
        <dbReference type="Proteomes" id="UP000688137"/>
    </source>
</evidence>
<feature type="chain" id="PRO_5035765951" evidence="2">
    <location>
        <begin position="18"/>
        <end position="1062"/>
    </location>
</feature>
<evidence type="ECO:0000313" key="3">
    <source>
        <dbReference type="EMBL" id="CAD8104761.1"/>
    </source>
</evidence>
<evidence type="ECO:0000256" key="1">
    <source>
        <dbReference type="SAM" id="Phobius"/>
    </source>
</evidence>
<keyword evidence="1" id="KW-1133">Transmembrane helix</keyword>
<feature type="transmembrane region" description="Helical" evidence="1">
    <location>
        <begin position="886"/>
        <end position="909"/>
    </location>
</feature>
<protein>
    <submittedName>
        <fullName evidence="3">Uncharacterized protein</fullName>
    </submittedName>
</protein>
<accession>A0A8S1PP16</accession>
<proteinExistence type="predicted"/>
<feature type="transmembrane region" description="Helical" evidence="1">
    <location>
        <begin position="958"/>
        <end position="978"/>
    </location>
</feature>
<feature type="transmembrane region" description="Helical" evidence="1">
    <location>
        <begin position="1006"/>
        <end position="1029"/>
    </location>
</feature>